<proteinExistence type="predicted"/>
<protein>
    <submittedName>
        <fullName evidence="1">Uncharacterized protein</fullName>
    </submittedName>
</protein>
<dbReference type="EMBL" id="CAKLPX010000003">
    <property type="protein sequence ID" value="CAH0992728.1"/>
    <property type="molecule type" value="Genomic_DNA"/>
</dbReference>
<sequence length="101" mass="11716">MYTEIQDFLNQEGLSLTVEDDRIVGKDDEVRVVFSFKDVCNVYYFYEHTAVSSSSISETGEINDWKGLYLAAKAKACNDQYVDFMRMEQLQWEANQQVGLH</sequence>
<reference evidence="1" key="1">
    <citation type="submission" date="2021-12" db="EMBL/GenBank/DDBJ databases">
        <authorList>
            <person name="Rodrigo-Torres L."/>
            <person name="Arahal R. D."/>
            <person name="Lucena T."/>
        </authorList>
    </citation>
    <scope>NUCLEOTIDE SEQUENCE</scope>
    <source>
        <strain evidence="1">CECT 8267</strain>
    </source>
</reference>
<keyword evidence="2" id="KW-1185">Reference proteome</keyword>
<evidence type="ECO:0000313" key="1">
    <source>
        <dbReference type="EMBL" id="CAH0992728.1"/>
    </source>
</evidence>
<dbReference type="RefSeq" id="WP_237445405.1">
    <property type="nucleotide sequence ID" value="NZ_CAKLPX010000003.1"/>
</dbReference>
<dbReference type="Proteomes" id="UP000838100">
    <property type="component" value="Unassembled WGS sequence"/>
</dbReference>
<name>A0ABN8EJY0_9GAMM</name>
<accession>A0ABN8EJY0</accession>
<organism evidence="1 2">
    <name type="scientific">Sinobacterium norvegicum</name>
    <dbReference type="NCBI Taxonomy" id="1641715"/>
    <lineage>
        <taxon>Bacteria</taxon>
        <taxon>Pseudomonadati</taxon>
        <taxon>Pseudomonadota</taxon>
        <taxon>Gammaproteobacteria</taxon>
        <taxon>Cellvibrionales</taxon>
        <taxon>Spongiibacteraceae</taxon>
        <taxon>Sinobacterium</taxon>
    </lineage>
</organism>
<evidence type="ECO:0000313" key="2">
    <source>
        <dbReference type="Proteomes" id="UP000838100"/>
    </source>
</evidence>
<gene>
    <name evidence="1" type="ORF">SIN8267_02864</name>
</gene>
<comment type="caution">
    <text evidence="1">The sequence shown here is derived from an EMBL/GenBank/DDBJ whole genome shotgun (WGS) entry which is preliminary data.</text>
</comment>